<keyword evidence="2" id="KW-0238">DNA-binding</keyword>
<evidence type="ECO:0000256" key="2">
    <source>
        <dbReference type="ARBA" id="ARBA00023125"/>
    </source>
</evidence>
<keyword evidence="3" id="KW-0804">Transcription</keyword>
<dbReference type="PANTHER" id="PTHR30363:SF44">
    <property type="entry name" value="AGA OPERON TRANSCRIPTIONAL REPRESSOR-RELATED"/>
    <property type="match status" value="1"/>
</dbReference>
<dbReference type="PANTHER" id="PTHR30363">
    <property type="entry name" value="HTH-TYPE TRANSCRIPTIONAL REGULATOR SRLR-RELATED"/>
    <property type="match status" value="1"/>
</dbReference>
<keyword evidence="6" id="KW-1185">Reference proteome</keyword>
<dbReference type="PRINTS" id="PR00037">
    <property type="entry name" value="HTHLACR"/>
</dbReference>
<protein>
    <submittedName>
        <fullName evidence="5">DeoR family transcriptional regulator</fullName>
    </submittedName>
</protein>
<dbReference type="PROSITE" id="PS51000">
    <property type="entry name" value="HTH_DEOR_2"/>
    <property type="match status" value="1"/>
</dbReference>
<evidence type="ECO:0000256" key="1">
    <source>
        <dbReference type="ARBA" id="ARBA00023015"/>
    </source>
</evidence>
<dbReference type="SUPFAM" id="SSF46785">
    <property type="entry name" value="Winged helix' DNA-binding domain"/>
    <property type="match status" value="1"/>
</dbReference>
<dbReference type="RefSeq" id="WP_116191938.1">
    <property type="nucleotide sequence ID" value="NZ_QTTN01000043.1"/>
</dbReference>
<name>A0A3D9QUM0_9BACL</name>
<dbReference type="PROSITE" id="PS00894">
    <property type="entry name" value="HTH_DEOR_1"/>
    <property type="match status" value="1"/>
</dbReference>
<organism evidence="5 6">
    <name type="scientific">Paenibacillus taihuensis</name>
    <dbReference type="NCBI Taxonomy" id="1156355"/>
    <lineage>
        <taxon>Bacteria</taxon>
        <taxon>Bacillati</taxon>
        <taxon>Bacillota</taxon>
        <taxon>Bacilli</taxon>
        <taxon>Bacillales</taxon>
        <taxon>Paenibacillaceae</taxon>
        <taxon>Paenibacillus</taxon>
    </lineage>
</organism>
<feature type="domain" description="HTH deoR-type" evidence="4">
    <location>
        <begin position="2"/>
        <end position="57"/>
    </location>
</feature>
<dbReference type="SMART" id="SM00420">
    <property type="entry name" value="HTH_DEOR"/>
    <property type="match status" value="1"/>
</dbReference>
<dbReference type="InterPro" id="IPR037171">
    <property type="entry name" value="NagB/RpiA_transferase-like"/>
</dbReference>
<evidence type="ECO:0000313" key="5">
    <source>
        <dbReference type="EMBL" id="REE67318.1"/>
    </source>
</evidence>
<dbReference type="InterPro" id="IPR018356">
    <property type="entry name" value="Tscrpt_reg_HTH_DeoR_CS"/>
</dbReference>
<dbReference type="Gene3D" id="3.40.50.1360">
    <property type="match status" value="1"/>
</dbReference>
<evidence type="ECO:0000256" key="3">
    <source>
        <dbReference type="ARBA" id="ARBA00023163"/>
    </source>
</evidence>
<dbReference type="EMBL" id="QTTN01000043">
    <property type="protein sequence ID" value="REE67318.1"/>
    <property type="molecule type" value="Genomic_DNA"/>
</dbReference>
<dbReference type="Pfam" id="PF08220">
    <property type="entry name" value="HTH_DeoR"/>
    <property type="match status" value="1"/>
</dbReference>
<dbReference type="SUPFAM" id="SSF100950">
    <property type="entry name" value="NagB/RpiA/CoA transferase-like"/>
    <property type="match status" value="1"/>
</dbReference>
<reference evidence="5 6" key="1">
    <citation type="submission" date="2018-08" db="EMBL/GenBank/DDBJ databases">
        <title>Genomic Encyclopedia of Type Strains, Phase III (KMG-III): the genomes of soil and plant-associated and newly described type strains.</title>
        <authorList>
            <person name="Whitman W."/>
        </authorList>
    </citation>
    <scope>NUCLEOTIDE SEQUENCE [LARGE SCALE GENOMIC DNA]</scope>
    <source>
        <strain evidence="5 6">CGMCC 1.10966</strain>
    </source>
</reference>
<dbReference type="Proteomes" id="UP000256304">
    <property type="component" value="Unassembled WGS sequence"/>
</dbReference>
<comment type="caution">
    <text evidence="5">The sequence shown here is derived from an EMBL/GenBank/DDBJ whole genome shotgun (WGS) entry which is preliminary data.</text>
</comment>
<dbReference type="InterPro" id="IPR014036">
    <property type="entry name" value="DeoR-like_C"/>
</dbReference>
<dbReference type="Pfam" id="PF00455">
    <property type="entry name" value="DeoRC"/>
    <property type="match status" value="1"/>
</dbReference>
<dbReference type="OrthoDB" id="9797223at2"/>
<dbReference type="Gene3D" id="1.10.10.10">
    <property type="entry name" value="Winged helix-like DNA-binding domain superfamily/Winged helix DNA-binding domain"/>
    <property type="match status" value="1"/>
</dbReference>
<sequence length="252" mass="27680">MQNDRQDEIIKRIKAKKSVRIGELTKSLNVTRETIRRDLYELEKLGIVKKVHGGAVLNRTCEEPPYAQRSVSRIEAKRAIAVCAADLVEDGDTLFIDLGTTALLFAGAIKHKQNITVITNSLPAAIELATSASVKIILCGGELRQGDLSLSGPIAVKTLDTFHVDKTFIGAGGITLAHGITDYHVGEADIRRQMIDRSKETIVLADYSKFNVTVFTQVCELANVRTIVTDDSMPAEEVRFYSEHGVNIMIAK</sequence>
<gene>
    <name evidence="5" type="ORF">A8990_14323</name>
</gene>
<accession>A0A3D9QUM0</accession>
<evidence type="ECO:0000313" key="6">
    <source>
        <dbReference type="Proteomes" id="UP000256304"/>
    </source>
</evidence>
<evidence type="ECO:0000259" key="4">
    <source>
        <dbReference type="PROSITE" id="PS51000"/>
    </source>
</evidence>
<dbReference type="AlphaFoldDB" id="A0A3D9QUM0"/>
<proteinExistence type="predicted"/>
<dbReference type="InterPro" id="IPR036388">
    <property type="entry name" value="WH-like_DNA-bd_sf"/>
</dbReference>
<dbReference type="InterPro" id="IPR001034">
    <property type="entry name" value="DeoR_HTH"/>
</dbReference>
<dbReference type="GO" id="GO:0003677">
    <property type="term" value="F:DNA binding"/>
    <property type="evidence" value="ECO:0007669"/>
    <property type="project" value="UniProtKB-KW"/>
</dbReference>
<dbReference type="InterPro" id="IPR036390">
    <property type="entry name" value="WH_DNA-bd_sf"/>
</dbReference>
<keyword evidence="1" id="KW-0805">Transcription regulation</keyword>
<dbReference type="GO" id="GO:0003700">
    <property type="term" value="F:DNA-binding transcription factor activity"/>
    <property type="evidence" value="ECO:0007669"/>
    <property type="project" value="InterPro"/>
</dbReference>
<dbReference type="InterPro" id="IPR050313">
    <property type="entry name" value="Carb_Metab_HTH_regulators"/>
</dbReference>
<dbReference type="SMART" id="SM01134">
    <property type="entry name" value="DeoRC"/>
    <property type="match status" value="1"/>
</dbReference>